<comment type="caution">
    <text evidence="1">The sequence shown here is derived from an EMBL/GenBank/DDBJ whole genome shotgun (WGS) entry which is preliminary data.</text>
</comment>
<sequence length="100" mass="10425">IGSSIMLGLLAVAAYGVSATMPLDVAVDDYGVTFAGAARAWSRIRRFHVGVDRIELDCEAGPVVLGPGPPAIITDLASALREHLGSTPHERVVTLESTKA</sequence>
<dbReference type="EMBL" id="BARU01011257">
    <property type="protein sequence ID" value="GAH43078.1"/>
    <property type="molecule type" value="Genomic_DNA"/>
</dbReference>
<reference evidence="1" key="1">
    <citation type="journal article" date="2014" name="Front. Microbiol.">
        <title>High frequency of phylogenetically diverse reductive dehalogenase-homologous genes in deep subseafloor sedimentary metagenomes.</title>
        <authorList>
            <person name="Kawai M."/>
            <person name="Futagami T."/>
            <person name="Toyoda A."/>
            <person name="Takaki Y."/>
            <person name="Nishi S."/>
            <person name="Hori S."/>
            <person name="Arai W."/>
            <person name="Tsubouchi T."/>
            <person name="Morono Y."/>
            <person name="Uchiyama I."/>
            <person name="Ito T."/>
            <person name="Fujiyama A."/>
            <person name="Inagaki F."/>
            <person name="Takami H."/>
        </authorList>
    </citation>
    <scope>NUCLEOTIDE SEQUENCE</scope>
    <source>
        <strain evidence="1">Expedition CK06-06</strain>
    </source>
</reference>
<gene>
    <name evidence="1" type="ORF">S03H2_21195</name>
</gene>
<protein>
    <submittedName>
        <fullName evidence="1">Uncharacterized protein</fullName>
    </submittedName>
</protein>
<proteinExistence type="predicted"/>
<accession>X1HCP0</accession>
<evidence type="ECO:0000313" key="1">
    <source>
        <dbReference type="EMBL" id="GAH43078.1"/>
    </source>
</evidence>
<feature type="non-terminal residue" evidence="1">
    <location>
        <position position="1"/>
    </location>
</feature>
<dbReference type="AlphaFoldDB" id="X1HCP0"/>
<name>X1HCP0_9ZZZZ</name>
<organism evidence="1">
    <name type="scientific">marine sediment metagenome</name>
    <dbReference type="NCBI Taxonomy" id="412755"/>
    <lineage>
        <taxon>unclassified sequences</taxon>
        <taxon>metagenomes</taxon>
        <taxon>ecological metagenomes</taxon>
    </lineage>
</organism>